<evidence type="ECO:0000313" key="8">
    <source>
        <dbReference type="Proteomes" id="UP000626109"/>
    </source>
</evidence>
<dbReference type="AlphaFoldDB" id="A0A813J4S1"/>
<proteinExistence type="predicted"/>
<reference evidence="7" key="1">
    <citation type="submission" date="2021-02" db="EMBL/GenBank/DDBJ databases">
        <authorList>
            <person name="Dougan E. K."/>
            <person name="Rhodes N."/>
            <person name="Thang M."/>
            <person name="Chan C."/>
        </authorList>
    </citation>
    <scope>NUCLEOTIDE SEQUENCE</scope>
</reference>
<feature type="domain" description="AP2/ERF" evidence="6">
    <location>
        <begin position="39"/>
        <end position="99"/>
    </location>
</feature>
<dbReference type="PANTHER" id="PTHR32467">
    <property type="entry name" value="AP2-LIKE ETHYLENE-RESPONSIVE TRANSCRIPTION FACTOR"/>
    <property type="match status" value="1"/>
</dbReference>
<gene>
    <name evidence="7" type="ORF">PGLA2088_LOCUS15931</name>
</gene>
<dbReference type="GO" id="GO:0003677">
    <property type="term" value="F:DNA binding"/>
    <property type="evidence" value="ECO:0007669"/>
    <property type="project" value="UniProtKB-KW"/>
</dbReference>
<dbReference type="GO" id="GO:0005634">
    <property type="term" value="C:nucleus"/>
    <property type="evidence" value="ECO:0007669"/>
    <property type="project" value="UniProtKB-SubCell"/>
</dbReference>
<evidence type="ECO:0000256" key="1">
    <source>
        <dbReference type="ARBA" id="ARBA00004123"/>
    </source>
</evidence>
<evidence type="ECO:0000256" key="2">
    <source>
        <dbReference type="ARBA" id="ARBA00023015"/>
    </source>
</evidence>
<dbReference type="EMBL" id="CAJNNW010019949">
    <property type="protein sequence ID" value="CAE8665470.1"/>
    <property type="molecule type" value="Genomic_DNA"/>
</dbReference>
<dbReference type="GO" id="GO:0003700">
    <property type="term" value="F:DNA-binding transcription factor activity"/>
    <property type="evidence" value="ECO:0007669"/>
    <property type="project" value="InterPro"/>
</dbReference>
<keyword evidence="3" id="KW-0238">DNA-binding</keyword>
<dbReference type="SUPFAM" id="SSF54171">
    <property type="entry name" value="DNA-binding domain"/>
    <property type="match status" value="2"/>
</dbReference>
<comment type="caution">
    <text evidence="7">The sequence shown here is derived from an EMBL/GenBank/DDBJ whole genome shotgun (WGS) entry which is preliminary data.</text>
</comment>
<keyword evidence="5" id="KW-0539">Nucleus</keyword>
<dbReference type="SMART" id="SM00380">
    <property type="entry name" value="AP2"/>
    <property type="match status" value="1"/>
</dbReference>
<protein>
    <recommendedName>
        <fullName evidence="6">AP2/ERF domain-containing protein</fullName>
    </recommendedName>
</protein>
<dbReference type="InterPro" id="IPR016177">
    <property type="entry name" value="DNA-bd_dom_sf"/>
</dbReference>
<evidence type="ECO:0000313" key="7">
    <source>
        <dbReference type="EMBL" id="CAE8665470.1"/>
    </source>
</evidence>
<evidence type="ECO:0000256" key="3">
    <source>
        <dbReference type="ARBA" id="ARBA00023125"/>
    </source>
</evidence>
<organism evidence="7 8">
    <name type="scientific">Polarella glacialis</name>
    <name type="common">Dinoflagellate</name>
    <dbReference type="NCBI Taxonomy" id="89957"/>
    <lineage>
        <taxon>Eukaryota</taxon>
        <taxon>Sar</taxon>
        <taxon>Alveolata</taxon>
        <taxon>Dinophyceae</taxon>
        <taxon>Suessiales</taxon>
        <taxon>Suessiaceae</taxon>
        <taxon>Polarella</taxon>
    </lineage>
</organism>
<name>A0A813J4S1_POLGL</name>
<dbReference type="PANTHER" id="PTHR32467:SF142">
    <property type="entry name" value="FLORAL HOMEOTIC PROTEIN APETALA 2"/>
    <property type="match status" value="1"/>
</dbReference>
<evidence type="ECO:0000256" key="5">
    <source>
        <dbReference type="ARBA" id="ARBA00023242"/>
    </source>
</evidence>
<evidence type="ECO:0000256" key="4">
    <source>
        <dbReference type="ARBA" id="ARBA00023163"/>
    </source>
</evidence>
<evidence type="ECO:0000259" key="6">
    <source>
        <dbReference type="PROSITE" id="PS51032"/>
    </source>
</evidence>
<dbReference type="PROSITE" id="PS51032">
    <property type="entry name" value="AP2_ERF"/>
    <property type="match status" value="1"/>
</dbReference>
<dbReference type="InterPro" id="IPR036955">
    <property type="entry name" value="AP2/ERF_dom_sf"/>
</dbReference>
<dbReference type="Gene3D" id="3.30.730.10">
    <property type="entry name" value="AP2/ERF domain"/>
    <property type="match status" value="2"/>
</dbReference>
<sequence length="517" mass="57458">MRMHGSDAKLNFPGQAPTQLDEGIVEVRFEALSQQKSSTYKGVSWSRPTGKWRAFMKLADVSRHLGYFLSEVEAATAFDLAFRKSLPCRSFLLQTVNFLNDEDYFCDDSWQQEPIPEHRWSRFRGVSWESRIKKFRAKIGTRLVGTYSSEIEAARAFDCASIASAGRTNFHPAIYADPHEMDSSKTRLPRRANQNQLVERPAFPLQNWISAHCQAQIAENCGAASAVLSRLKADIGVVSESEFQSQRLLWQEFKKADKRQLEDKLSHASQWRFQDEELVKIRAWPNNGTTFATLRDRPDHCELVRAKDMLQTKPLASLANLKLKPRTRLKSQLVRQLGSVVCALEGTSAKGQSWLLDNFVGNEAQSRMLLDVILLESCRRSRLSLFPEQVLPAGSPVPGVADYVLRRGSVAVAVVEAKRCLPYATGCSNDASISLLTSATAQTLALVAGLCPDAALAAGTQQRPWGIVSDVRHWILVDLPSEGPPVLQCWPDGSAMLQLSGPADLGLLLDCLSKLFA</sequence>
<dbReference type="Proteomes" id="UP000626109">
    <property type="component" value="Unassembled WGS sequence"/>
</dbReference>
<dbReference type="InterPro" id="IPR001471">
    <property type="entry name" value="AP2/ERF_dom"/>
</dbReference>
<keyword evidence="4" id="KW-0804">Transcription</keyword>
<keyword evidence="2" id="KW-0805">Transcription regulation</keyword>
<accession>A0A813J4S1</accession>
<comment type="subcellular location">
    <subcellularLocation>
        <location evidence="1">Nucleus</location>
    </subcellularLocation>
</comment>